<keyword evidence="1" id="KW-0812">Transmembrane</keyword>
<dbReference type="RefSeq" id="WP_072408954.1">
    <property type="nucleotide sequence ID" value="NZ_FPKW01000005.1"/>
</dbReference>
<dbReference type="InterPro" id="IPR025645">
    <property type="entry name" value="DUF4349"/>
</dbReference>
<accession>A0A1K2ILH6</accession>
<evidence type="ECO:0000313" key="4">
    <source>
        <dbReference type="Proteomes" id="UP000182034"/>
    </source>
</evidence>
<proteinExistence type="predicted"/>
<organism evidence="3 4">
    <name type="scientific">Chryseobacterium limigenitum</name>
    <dbReference type="NCBI Taxonomy" id="1612149"/>
    <lineage>
        <taxon>Bacteria</taxon>
        <taxon>Pseudomonadati</taxon>
        <taxon>Bacteroidota</taxon>
        <taxon>Flavobacteriia</taxon>
        <taxon>Flavobacteriales</taxon>
        <taxon>Weeksellaceae</taxon>
        <taxon>Chryseobacterium group</taxon>
        <taxon>Chryseobacterium</taxon>
    </lineage>
</organism>
<keyword evidence="4" id="KW-1185">Reference proteome</keyword>
<sequence>MKTTYIKLSLATVLLLGIHSCKKGEATANKYELEATADSAAAVVSDSVSSAATMKVKDKQFIKTAEVNMEVKDVYEATISIEKSIQELGGFVTKSNLQSNVVSEDTYNTSSNDAMLVKKFQTENTMQVRVPTDKLGELLTLINDKKLFLNSRIINAEDVTAGIKYAELEGKRIKKSSENISQLKANKDKVKLDDDNMSENNQQQLANMNVADNLKYSTVDIYIKEPKLRIAEIAVTNTKNIDNKYKFNFIYDAKNAFVEGFYLIQRIVVGLITIWPILLITTAIIYLLRKRKYFKKPDQI</sequence>
<feature type="domain" description="DUF4349" evidence="2">
    <location>
        <begin position="60"/>
        <end position="162"/>
    </location>
</feature>
<dbReference type="EMBL" id="FPKW01000005">
    <property type="protein sequence ID" value="SFZ93300.1"/>
    <property type="molecule type" value="Genomic_DNA"/>
</dbReference>
<dbReference type="OrthoDB" id="8704559at2"/>
<keyword evidence="1" id="KW-1133">Transmembrane helix</keyword>
<name>A0A1K2ILH6_9FLAO</name>
<dbReference type="Proteomes" id="UP000182034">
    <property type="component" value="Unassembled WGS sequence"/>
</dbReference>
<dbReference type="AlphaFoldDB" id="A0A1K2ILH6"/>
<evidence type="ECO:0000313" key="3">
    <source>
        <dbReference type="EMBL" id="SFZ93300.1"/>
    </source>
</evidence>
<keyword evidence="1" id="KW-0472">Membrane</keyword>
<protein>
    <recommendedName>
        <fullName evidence="2">DUF4349 domain-containing protein</fullName>
    </recommendedName>
</protein>
<feature type="transmembrane region" description="Helical" evidence="1">
    <location>
        <begin position="267"/>
        <end position="288"/>
    </location>
</feature>
<reference evidence="4" key="1">
    <citation type="submission" date="2016-10" db="EMBL/GenBank/DDBJ databases">
        <authorList>
            <person name="Varghese N."/>
            <person name="Submissions S."/>
        </authorList>
    </citation>
    <scope>NUCLEOTIDE SEQUENCE [LARGE SCALE GENOMIC DNA]</scope>
    <source>
        <strain evidence="4">SUR2</strain>
    </source>
</reference>
<evidence type="ECO:0000256" key="1">
    <source>
        <dbReference type="SAM" id="Phobius"/>
    </source>
</evidence>
<gene>
    <name evidence="3" type="ORF">SAMN05216324_10514</name>
</gene>
<dbReference type="STRING" id="1612149.SAMN05216324_10514"/>
<evidence type="ECO:0000259" key="2">
    <source>
        <dbReference type="Pfam" id="PF14257"/>
    </source>
</evidence>
<dbReference type="Pfam" id="PF14257">
    <property type="entry name" value="DUF4349"/>
    <property type="match status" value="1"/>
</dbReference>